<dbReference type="EMBL" id="PNIQ01001116">
    <property type="protein sequence ID" value="PMP73078.1"/>
    <property type="molecule type" value="Genomic_DNA"/>
</dbReference>
<evidence type="ECO:0000256" key="1">
    <source>
        <dbReference type="SAM" id="Phobius"/>
    </source>
</evidence>
<dbReference type="Proteomes" id="UP000243376">
    <property type="component" value="Unassembled WGS sequence"/>
</dbReference>
<keyword evidence="1" id="KW-0812">Transmembrane</keyword>
<keyword evidence="1" id="KW-0472">Membrane</keyword>
<accession>A0A2J6WRQ4</accession>
<evidence type="ECO:0000313" key="3">
    <source>
        <dbReference type="Proteomes" id="UP000243376"/>
    </source>
</evidence>
<reference evidence="2 3" key="1">
    <citation type="submission" date="2018-01" db="EMBL/GenBank/DDBJ databases">
        <title>Metagenomic assembled genomes from two thermal pools in the Uzon Caldera, Kamchatka, Russia.</title>
        <authorList>
            <person name="Wilkins L."/>
            <person name="Ettinger C."/>
        </authorList>
    </citation>
    <scope>NUCLEOTIDE SEQUENCE [LARGE SCALE GENOMIC DNA]</scope>
    <source>
        <strain evidence="2">ZAV-02</strain>
    </source>
</reference>
<proteinExistence type="predicted"/>
<evidence type="ECO:0000313" key="2">
    <source>
        <dbReference type="EMBL" id="PMP73078.1"/>
    </source>
</evidence>
<sequence>MKFFVGFLVLCLLIGALTPHWRLRDLVVIMIGLSALVVAAYYFLNVI</sequence>
<gene>
    <name evidence="2" type="ORF">C0184_16615</name>
</gene>
<protein>
    <submittedName>
        <fullName evidence="2">Uncharacterized protein</fullName>
    </submittedName>
</protein>
<comment type="caution">
    <text evidence="2">The sequence shown here is derived from an EMBL/GenBank/DDBJ whole genome shotgun (WGS) entry which is preliminary data.</text>
</comment>
<keyword evidence="1" id="KW-1133">Transmembrane helix</keyword>
<dbReference type="AlphaFoldDB" id="A0A2J6WRQ4"/>
<name>A0A2J6WRQ4_9CHLR</name>
<organism evidence="2 3">
    <name type="scientific">Chloroflexus aggregans</name>
    <dbReference type="NCBI Taxonomy" id="152260"/>
    <lineage>
        <taxon>Bacteria</taxon>
        <taxon>Bacillati</taxon>
        <taxon>Chloroflexota</taxon>
        <taxon>Chloroflexia</taxon>
        <taxon>Chloroflexales</taxon>
        <taxon>Chloroflexineae</taxon>
        <taxon>Chloroflexaceae</taxon>
        <taxon>Chloroflexus</taxon>
    </lineage>
</organism>
<feature type="transmembrane region" description="Helical" evidence="1">
    <location>
        <begin position="26"/>
        <end position="44"/>
    </location>
</feature>